<dbReference type="GO" id="GO:0016740">
    <property type="term" value="F:transferase activity"/>
    <property type="evidence" value="ECO:0007669"/>
    <property type="project" value="UniProtKB-KW"/>
</dbReference>
<gene>
    <name evidence="2" type="ORF">AV274_3047</name>
</gene>
<keyword evidence="1" id="KW-0732">Signal</keyword>
<dbReference type="OrthoDB" id="10582921at2759"/>
<dbReference type="Proteomes" id="UP000078348">
    <property type="component" value="Unassembled WGS sequence"/>
</dbReference>
<accession>A0A196SE38</accession>
<name>A0A196SE38_BLAHN</name>
<reference evidence="2 3" key="1">
    <citation type="submission" date="2016-05" db="EMBL/GenBank/DDBJ databases">
        <title>Nuclear genome of Blastocystis sp. subtype 1 NandII.</title>
        <authorList>
            <person name="Gentekaki E."/>
            <person name="Curtis B."/>
            <person name="Stairs C."/>
            <person name="Eme L."/>
            <person name="Herman E."/>
            <person name="Klimes V."/>
            <person name="Arias M.C."/>
            <person name="Elias M."/>
            <person name="Hilliou F."/>
            <person name="Klute M."/>
            <person name="Malik S.-B."/>
            <person name="Pightling A."/>
            <person name="Rachubinski R."/>
            <person name="Salas D."/>
            <person name="Schlacht A."/>
            <person name="Suga H."/>
            <person name="Archibald J."/>
            <person name="Ball S.G."/>
            <person name="Clark G."/>
            <person name="Dacks J."/>
            <person name="Van Der Giezen M."/>
            <person name="Tsaousis A."/>
            <person name="Roger A."/>
        </authorList>
    </citation>
    <scope>NUCLEOTIDE SEQUENCE [LARGE SCALE GENOMIC DNA]</scope>
    <source>
        <strain evidence="3">ATCC 50177 / NandII</strain>
    </source>
</reference>
<organism evidence="2 3">
    <name type="scientific">Blastocystis sp. subtype 1 (strain ATCC 50177 / NandII)</name>
    <dbReference type="NCBI Taxonomy" id="478820"/>
    <lineage>
        <taxon>Eukaryota</taxon>
        <taxon>Sar</taxon>
        <taxon>Stramenopiles</taxon>
        <taxon>Bigyra</taxon>
        <taxon>Opalozoa</taxon>
        <taxon>Opalinata</taxon>
        <taxon>Blastocystidae</taxon>
        <taxon>Blastocystis</taxon>
    </lineage>
</organism>
<keyword evidence="2" id="KW-0808">Transferase</keyword>
<sequence length="358" mass="40481">MRGFLFLVVLLFYYAQLVLFSGWEQPLGNSVHVLTWRSGEKRIRDPIRTAAPLIPARRNGTTVSSHRNGKRKPYLLEEASKCLVNKEKQKILNYDKTGIIYSVVFAVTADSASGAIVQELDNTLFMLSVYAREFSCKTVVFTTTPSIIALSKTLGHTVVTNTRVNRYGLPFIEDIMEVTHCIYSSRHVGYVNSDILFTSNLFAIIDSIPKSRPPVFSIYELALTVKNVEISPIQHFSNASEIDNCIRAKAAGKKRRHVDSADLFVFSNSSSFTHLRNIVVGRVLFDNCMMRNTYLQGGELIDLNAVVEGVHQGHEGFKEHMKQSKATWSNISWNQNVTRFKYINHQGSLHYPNRIAID</sequence>
<evidence type="ECO:0000313" key="3">
    <source>
        <dbReference type="Proteomes" id="UP000078348"/>
    </source>
</evidence>
<feature type="chain" id="PRO_5008274563" evidence="1">
    <location>
        <begin position="21"/>
        <end position="358"/>
    </location>
</feature>
<proteinExistence type="predicted"/>
<evidence type="ECO:0000313" key="2">
    <source>
        <dbReference type="EMBL" id="OAO15268.1"/>
    </source>
</evidence>
<evidence type="ECO:0000256" key="1">
    <source>
        <dbReference type="SAM" id="SignalP"/>
    </source>
</evidence>
<protein>
    <submittedName>
        <fullName evidence="2">Glycosyl transferase</fullName>
    </submittedName>
</protein>
<keyword evidence="3" id="KW-1185">Reference proteome</keyword>
<dbReference type="AlphaFoldDB" id="A0A196SE38"/>
<dbReference type="EMBL" id="LXWW01000159">
    <property type="protein sequence ID" value="OAO15268.1"/>
    <property type="molecule type" value="Genomic_DNA"/>
</dbReference>
<feature type="signal peptide" evidence="1">
    <location>
        <begin position="1"/>
        <end position="20"/>
    </location>
</feature>
<comment type="caution">
    <text evidence="2">The sequence shown here is derived from an EMBL/GenBank/DDBJ whole genome shotgun (WGS) entry which is preliminary data.</text>
</comment>